<dbReference type="RefSeq" id="WP_221030390.1">
    <property type="nucleotide sequence ID" value="NZ_CP139781.1"/>
</dbReference>
<evidence type="ECO:0000313" key="2">
    <source>
        <dbReference type="Proteomes" id="UP000738431"/>
    </source>
</evidence>
<dbReference type="Proteomes" id="UP000738431">
    <property type="component" value="Chromosome"/>
</dbReference>
<organism evidence="1 2">
    <name type="scientific">Actomonas aquatica</name>
    <dbReference type="NCBI Taxonomy" id="2866162"/>
    <lineage>
        <taxon>Bacteria</taxon>
        <taxon>Pseudomonadati</taxon>
        <taxon>Verrucomicrobiota</taxon>
        <taxon>Opitutia</taxon>
        <taxon>Opitutales</taxon>
        <taxon>Opitutaceae</taxon>
        <taxon>Actomonas</taxon>
    </lineage>
</organism>
<reference evidence="1 2" key="1">
    <citation type="submission" date="2023-12" db="EMBL/GenBank/DDBJ databases">
        <title>Description of an unclassified Opitutus bacterium of Verrucomicrobiota.</title>
        <authorList>
            <person name="Zhang D.-F."/>
        </authorList>
    </citation>
    <scope>NUCLEOTIDE SEQUENCE [LARGE SCALE GENOMIC DNA]</scope>
    <source>
        <strain evidence="1 2">WL0086</strain>
    </source>
</reference>
<protein>
    <recommendedName>
        <fullName evidence="3">DUF2383 domain-containing protein</fullName>
    </recommendedName>
</protein>
<evidence type="ECO:0008006" key="3">
    <source>
        <dbReference type="Google" id="ProtNLM"/>
    </source>
</evidence>
<accession>A0ABZ1C727</accession>
<name>A0ABZ1C727_9BACT</name>
<proteinExistence type="predicted"/>
<keyword evidence="2" id="KW-1185">Reference proteome</keyword>
<evidence type="ECO:0000313" key="1">
    <source>
        <dbReference type="EMBL" id="WRQ87445.1"/>
    </source>
</evidence>
<sequence length="154" mass="17071">MVALSSSSSKIRHAIGSCYNSVDALIAATRAAEAQGLAYDARRISSKIWLLALELESFLRRRGLKRGHVSRDGSYQPSPSDFDGSDPETLMRRCEEYVAAIEDECTGILAEVDNPQVYAFIQRQIQDIRRLRRAILPTSVRVKFGNEVPAAQSA</sequence>
<dbReference type="EMBL" id="CP139781">
    <property type="protein sequence ID" value="WRQ87445.1"/>
    <property type="molecule type" value="Genomic_DNA"/>
</dbReference>
<gene>
    <name evidence="1" type="ORF">K1X11_021740</name>
</gene>